<accession>A0A7S1B2Z1</accession>
<dbReference type="EMBL" id="HBFR01000876">
    <property type="protein sequence ID" value="CAD8873365.1"/>
    <property type="molecule type" value="Transcribed_RNA"/>
</dbReference>
<sequence length="112" mass="11727">MLGDLLGVVVGSKVGALVGWPLGSFVGDTVGRTVGNGVGSWVGSFEGKVDGSSVSGFPADFSQTRQDRGHASRAAEIRHLNGRFLRTQSQSLTLPLKGNLISISLQDCKSLR</sequence>
<name>A0A7S1B2Z1_9STRA</name>
<proteinExistence type="predicted"/>
<evidence type="ECO:0008006" key="2">
    <source>
        <dbReference type="Google" id="ProtNLM"/>
    </source>
</evidence>
<reference evidence="1" key="1">
    <citation type="submission" date="2021-01" db="EMBL/GenBank/DDBJ databases">
        <authorList>
            <person name="Corre E."/>
            <person name="Pelletier E."/>
            <person name="Niang G."/>
            <person name="Scheremetjew M."/>
            <person name="Finn R."/>
            <person name="Kale V."/>
            <person name="Holt S."/>
            <person name="Cochrane G."/>
            <person name="Meng A."/>
            <person name="Brown T."/>
            <person name="Cohen L."/>
        </authorList>
    </citation>
    <scope>NUCLEOTIDE SEQUENCE</scope>
    <source>
        <strain evidence="1">308</strain>
    </source>
</reference>
<gene>
    <name evidence="1" type="ORF">CHYS00102_LOCUS523</name>
</gene>
<protein>
    <recommendedName>
        <fullName evidence="2">Glycine zipper domain-containing protein</fullName>
    </recommendedName>
</protein>
<organism evidence="1">
    <name type="scientific">Corethron hystrix</name>
    <dbReference type="NCBI Taxonomy" id="216773"/>
    <lineage>
        <taxon>Eukaryota</taxon>
        <taxon>Sar</taxon>
        <taxon>Stramenopiles</taxon>
        <taxon>Ochrophyta</taxon>
        <taxon>Bacillariophyta</taxon>
        <taxon>Coscinodiscophyceae</taxon>
        <taxon>Corethrophycidae</taxon>
        <taxon>Corethrales</taxon>
        <taxon>Corethraceae</taxon>
        <taxon>Corethron</taxon>
    </lineage>
</organism>
<evidence type="ECO:0000313" key="1">
    <source>
        <dbReference type="EMBL" id="CAD8873365.1"/>
    </source>
</evidence>
<dbReference type="AlphaFoldDB" id="A0A7S1B2Z1"/>